<evidence type="ECO:0000313" key="2">
    <source>
        <dbReference type="EMBL" id="TFZ40723.1"/>
    </source>
</evidence>
<dbReference type="GO" id="GO:0005506">
    <property type="term" value="F:iron ion binding"/>
    <property type="evidence" value="ECO:0007669"/>
    <property type="project" value="InterPro"/>
</dbReference>
<dbReference type="EMBL" id="SRIB01000004">
    <property type="protein sequence ID" value="TFZ40723.1"/>
    <property type="molecule type" value="Genomic_DNA"/>
</dbReference>
<dbReference type="Pfam" id="PF01315">
    <property type="entry name" value="Ald_Xan_dh_C"/>
    <property type="match status" value="1"/>
</dbReference>
<dbReference type="InterPro" id="IPR036856">
    <property type="entry name" value="Ald_Oxase/Xan_DH_a/b_sf"/>
</dbReference>
<dbReference type="Proteomes" id="UP000298381">
    <property type="component" value="Unassembled WGS sequence"/>
</dbReference>
<dbReference type="PANTHER" id="PTHR11908">
    <property type="entry name" value="XANTHINE DEHYDROGENASE"/>
    <property type="match status" value="1"/>
</dbReference>
<sequence>MELKHIGNSIDRIDSLAKVTGKAMYPQDYYVDNMLYGKTLRSIYPFAKINIDTREAQNLPGVIRIFTHNDVPNNAHGVLHKDQLVFCKDIVRRIGDPIAFVVAETEKICEEAIEKIKVQYEIMKPVLDPIEAMKEDSIKIHGDSNIVYHFKLRKGDALRALEESYFVATNTYKTHSIDHAFLQPEAGIGYLDENGNIAVIVATQYPHYDREEIAYCLNLPIENIRIINSNVGGAFGGREDITLQVHLALAAKTLNRVIKCVYSREESFLAHSKRHAMIMNYSTGVDKEGYLTAVKAEIIGDTGAYASWADNVLRKAGVHATGPYIVPNVMVDSYAVYTNNPYAGAMRGFGATQVAVAYEQQMDILARELKMSPVEIRLKNILKVGSITSTGQLLNNSVPLENCLRSVTE</sequence>
<evidence type="ECO:0000313" key="3">
    <source>
        <dbReference type="Proteomes" id="UP000298381"/>
    </source>
</evidence>
<evidence type="ECO:0000259" key="1">
    <source>
        <dbReference type="SMART" id="SM01008"/>
    </source>
</evidence>
<dbReference type="InterPro" id="IPR037165">
    <property type="entry name" value="AldOxase/xan_DH_Mopterin-bd_sf"/>
</dbReference>
<keyword evidence="3" id="KW-1185">Reference proteome</keyword>
<proteinExistence type="predicted"/>
<dbReference type="InterPro" id="IPR000674">
    <property type="entry name" value="Ald_Oxase/Xan_DH_a/b"/>
</dbReference>
<gene>
    <name evidence="2" type="ORF">E4100_03975</name>
</gene>
<name>A0A4Z0D760_9FIRM</name>
<dbReference type="InterPro" id="IPR016208">
    <property type="entry name" value="Ald_Oxase/xanthine_DH-like"/>
</dbReference>
<comment type="caution">
    <text evidence="2">The sequence shown here is derived from an EMBL/GenBank/DDBJ whole genome shotgun (WGS) entry which is preliminary data.</text>
</comment>
<dbReference type="PANTHER" id="PTHR11908:SF157">
    <property type="entry name" value="XANTHINE DEHYDROGENASE SUBUNIT D-RELATED"/>
    <property type="match status" value="1"/>
</dbReference>
<dbReference type="AlphaFoldDB" id="A0A4Z0D760"/>
<protein>
    <submittedName>
        <fullName evidence="2">Aldehyde oxidase</fullName>
    </submittedName>
</protein>
<dbReference type="InterPro" id="IPR008274">
    <property type="entry name" value="AldOxase/xan_DH_MoCoBD1"/>
</dbReference>
<dbReference type="GO" id="GO:0016491">
    <property type="term" value="F:oxidoreductase activity"/>
    <property type="evidence" value="ECO:0007669"/>
    <property type="project" value="InterPro"/>
</dbReference>
<feature type="domain" description="Aldehyde oxidase/xanthine dehydrogenase a/b hammerhead" evidence="1">
    <location>
        <begin position="20"/>
        <end position="124"/>
    </location>
</feature>
<organism evidence="2 3">
    <name type="scientific">Soehngenia longivitae</name>
    <dbReference type="NCBI Taxonomy" id="2562294"/>
    <lineage>
        <taxon>Bacteria</taxon>
        <taxon>Bacillati</taxon>
        <taxon>Bacillota</taxon>
        <taxon>Tissierellia</taxon>
        <taxon>Tissierellales</taxon>
        <taxon>Tissierellaceae</taxon>
        <taxon>Soehngenia</taxon>
    </lineage>
</organism>
<dbReference type="SUPFAM" id="SSF54665">
    <property type="entry name" value="CO dehydrogenase molybdoprotein N-domain-like"/>
    <property type="match status" value="1"/>
</dbReference>
<dbReference type="OrthoDB" id="9759099at2"/>
<dbReference type="Pfam" id="PF02738">
    <property type="entry name" value="MoCoBD_1"/>
    <property type="match status" value="1"/>
</dbReference>
<dbReference type="RefSeq" id="WP_135270749.1">
    <property type="nucleotide sequence ID" value="NZ_SRIB01000004.1"/>
</dbReference>
<dbReference type="SUPFAM" id="SSF56003">
    <property type="entry name" value="Molybdenum cofactor-binding domain"/>
    <property type="match status" value="1"/>
</dbReference>
<dbReference type="SMART" id="SM01008">
    <property type="entry name" value="Ald_Xan_dh_C"/>
    <property type="match status" value="1"/>
</dbReference>
<accession>A0A4Z0D760</accession>
<dbReference type="Gene3D" id="3.30.365.10">
    <property type="entry name" value="Aldehyde oxidase/xanthine dehydrogenase, molybdopterin binding domain"/>
    <property type="match status" value="3"/>
</dbReference>
<reference evidence="2 3" key="1">
    <citation type="submission" date="2019-03" db="EMBL/GenBank/DDBJ databases">
        <title>Draft genome sequence data and analysis of a Fermenting Bacterium, Soehngenia longevitae strain 1933PT, isolated from petroleum reservoir in Azerbaijan.</title>
        <authorList>
            <person name="Grouzdev D.S."/>
            <person name="Bidzhieva S.K."/>
            <person name="Sokolova D.S."/>
            <person name="Tourova T.P."/>
            <person name="Poltaraus A.B."/>
            <person name="Nazina T.N."/>
        </authorList>
    </citation>
    <scope>NUCLEOTIDE SEQUENCE [LARGE SCALE GENOMIC DNA]</scope>
    <source>
        <strain evidence="2 3">1933P</strain>
    </source>
</reference>
<dbReference type="Gene3D" id="3.90.1170.50">
    <property type="entry name" value="Aldehyde oxidase/xanthine dehydrogenase, a/b hammerhead"/>
    <property type="match status" value="1"/>
</dbReference>